<organism evidence="12 13">
    <name type="scientific">Eubacterium uniforme</name>
    <dbReference type="NCBI Taxonomy" id="39495"/>
    <lineage>
        <taxon>Bacteria</taxon>
        <taxon>Bacillati</taxon>
        <taxon>Bacillota</taxon>
        <taxon>Clostridia</taxon>
        <taxon>Eubacteriales</taxon>
        <taxon>Eubacteriaceae</taxon>
        <taxon>Eubacterium</taxon>
    </lineage>
</organism>
<dbReference type="Gene3D" id="3.30.565.10">
    <property type="entry name" value="Histidine kinase-like ATPase, C-terminal domain"/>
    <property type="match status" value="1"/>
</dbReference>
<dbReference type="InterPro" id="IPR050482">
    <property type="entry name" value="Sensor_HK_TwoCompSys"/>
</dbReference>
<dbReference type="STRING" id="39495.SAMN02745111_01744"/>
<evidence type="ECO:0000256" key="3">
    <source>
        <dbReference type="ARBA" id="ARBA00022553"/>
    </source>
</evidence>
<dbReference type="Proteomes" id="UP000190814">
    <property type="component" value="Unassembled WGS sequence"/>
</dbReference>
<evidence type="ECO:0000256" key="2">
    <source>
        <dbReference type="ARBA" id="ARBA00012438"/>
    </source>
</evidence>
<feature type="domain" description="Histidine kinase/HSP90-like ATPase" evidence="10">
    <location>
        <begin position="302"/>
        <end position="377"/>
    </location>
</feature>
<evidence type="ECO:0000259" key="10">
    <source>
        <dbReference type="Pfam" id="PF02518"/>
    </source>
</evidence>
<dbReference type="Pfam" id="PF02518">
    <property type="entry name" value="HATPase_c"/>
    <property type="match status" value="1"/>
</dbReference>
<keyword evidence="9" id="KW-0812">Transmembrane</keyword>
<keyword evidence="5" id="KW-0547">Nucleotide-binding</keyword>
<keyword evidence="9" id="KW-0472">Membrane</keyword>
<dbReference type="SUPFAM" id="SSF55874">
    <property type="entry name" value="ATPase domain of HSP90 chaperone/DNA topoisomerase II/histidine kinase"/>
    <property type="match status" value="1"/>
</dbReference>
<comment type="catalytic activity">
    <reaction evidence="1">
        <text>ATP + protein L-histidine = ADP + protein N-phospho-L-histidine.</text>
        <dbReference type="EC" id="2.7.13.3"/>
    </reaction>
</comment>
<dbReference type="GO" id="GO:0000155">
    <property type="term" value="F:phosphorelay sensor kinase activity"/>
    <property type="evidence" value="ECO:0007669"/>
    <property type="project" value="InterPro"/>
</dbReference>
<keyword evidence="9" id="KW-1133">Transmembrane helix</keyword>
<dbReference type="Pfam" id="PF07730">
    <property type="entry name" value="HisKA_3"/>
    <property type="match status" value="1"/>
</dbReference>
<evidence type="ECO:0000256" key="8">
    <source>
        <dbReference type="ARBA" id="ARBA00023012"/>
    </source>
</evidence>
<proteinExistence type="predicted"/>
<dbReference type="RefSeq" id="WP_078766593.1">
    <property type="nucleotide sequence ID" value="NZ_FUXZ01000010.1"/>
</dbReference>
<keyword evidence="7" id="KW-0067">ATP-binding</keyword>
<keyword evidence="4" id="KW-0808">Transferase</keyword>
<evidence type="ECO:0000313" key="12">
    <source>
        <dbReference type="EMBL" id="SKA69043.1"/>
    </source>
</evidence>
<keyword evidence="6 12" id="KW-0418">Kinase</keyword>
<sequence length="380" mass="43784">MREGTRNNYFIIVRIIMMVMFSLGGFLNTDRDRKVGVLALILLLVSLFMACICLKEFFTVSIQKIILIIPAIILALLFYIEGKSFIFLGVFLICEYLFLFKAKIIYFVLPYIMLYANAEFDMFFAFVVISLIDLCYIQEMYVVSYYRNRTIEDVKLEQSLKRDMTIKEEAAKDELKKSMLMAENQILEERAHLSQTLHDKLGHNINGSIYQLEASKLIMEKDPEKARSMTQGVIDQLRTGMDEIRSILRKERPKKKELAIIQLYKLCDDCNNKGVVTELETEGNIDDIPDYLWEVILDNAFEAVSNAMKYAQCKNIKININAMNKMVRCQIKDDGIGCKNIEDGMGLSGMRQRIRAIGGTISFESDAGFVVNMLMPIRRE</sequence>
<dbReference type="EMBL" id="FUXZ01000010">
    <property type="protein sequence ID" value="SKA69043.1"/>
    <property type="molecule type" value="Genomic_DNA"/>
</dbReference>
<dbReference type="GO" id="GO:0046983">
    <property type="term" value="F:protein dimerization activity"/>
    <property type="evidence" value="ECO:0007669"/>
    <property type="project" value="InterPro"/>
</dbReference>
<evidence type="ECO:0000256" key="7">
    <source>
        <dbReference type="ARBA" id="ARBA00022840"/>
    </source>
</evidence>
<protein>
    <recommendedName>
        <fullName evidence="2">histidine kinase</fullName>
        <ecNumber evidence="2">2.7.13.3</ecNumber>
    </recommendedName>
</protein>
<feature type="transmembrane region" description="Helical" evidence="9">
    <location>
        <begin position="35"/>
        <end position="54"/>
    </location>
</feature>
<dbReference type="CDD" id="cd16917">
    <property type="entry name" value="HATPase_UhpB-NarQ-NarX-like"/>
    <property type="match status" value="1"/>
</dbReference>
<feature type="transmembrane region" description="Helical" evidence="9">
    <location>
        <begin position="9"/>
        <end position="29"/>
    </location>
</feature>
<accession>A0A1T4VVM7</accession>
<dbReference type="InterPro" id="IPR003594">
    <property type="entry name" value="HATPase_dom"/>
</dbReference>
<dbReference type="PANTHER" id="PTHR24421:SF10">
    <property type="entry name" value="NITRATE_NITRITE SENSOR PROTEIN NARQ"/>
    <property type="match status" value="1"/>
</dbReference>
<keyword evidence="13" id="KW-1185">Reference proteome</keyword>
<dbReference type="OrthoDB" id="9781904at2"/>
<evidence type="ECO:0000256" key="1">
    <source>
        <dbReference type="ARBA" id="ARBA00000085"/>
    </source>
</evidence>
<evidence type="ECO:0000256" key="4">
    <source>
        <dbReference type="ARBA" id="ARBA00022679"/>
    </source>
</evidence>
<dbReference type="GO" id="GO:0005524">
    <property type="term" value="F:ATP binding"/>
    <property type="evidence" value="ECO:0007669"/>
    <property type="project" value="UniProtKB-KW"/>
</dbReference>
<dbReference type="InterPro" id="IPR036890">
    <property type="entry name" value="HATPase_C_sf"/>
</dbReference>
<feature type="transmembrane region" description="Helical" evidence="9">
    <location>
        <begin position="86"/>
        <end position="111"/>
    </location>
</feature>
<keyword evidence="8" id="KW-0902">Two-component regulatory system</keyword>
<dbReference type="Gene3D" id="1.20.5.1930">
    <property type="match status" value="1"/>
</dbReference>
<dbReference type="EC" id="2.7.13.3" evidence="2"/>
<dbReference type="AlphaFoldDB" id="A0A1T4VVM7"/>
<dbReference type="InterPro" id="IPR011712">
    <property type="entry name" value="Sig_transdc_His_kin_sub3_dim/P"/>
</dbReference>
<gene>
    <name evidence="12" type="ORF">SAMN02745111_01744</name>
</gene>
<feature type="domain" description="Signal transduction histidine kinase subgroup 3 dimerisation and phosphoacceptor" evidence="11">
    <location>
        <begin position="189"/>
        <end position="254"/>
    </location>
</feature>
<dbReference type="PANTHER" id="PTHR24421">
    <property type="entry name" value="NITRATE/NITRITE SENSOR PROTEIN NARX-RELATED"/>
    <property type="match status" value="1"/>
</dbReference>
<evidence type="ECO:0000256" key="6">
    <source>
        <dbReference type="ARBA" id="ARBA00022777"/>
    </source>
</evidence>
<reference evidence="12 13" key="1">
    <citation type="submission" date="2017-02" db="EMBL/GenBank/DDBJ databases">
        <authorList>
            <person name="Peterson S.W."/>
        </authorList>
    </citation>
    <scope>NUCLEOTIDE SEQUENCE [LARGE SCALE GENOMIC DNA]</scope>
    <source>
        <strain evidence="12 13">ATCC 35992</strain>
    </source>
</reference>
<keyword evidence="3" id="KW-0597">Phosphoprotein</keyword>
<evidence type="ECO:0000259" key="11">
    <source>
        <dbReference type="Pfam" id="PF07730"/>
    </source>
</evidence>
<evidence type="ECO:0000256" key="5">
    <source>
        <dbReference type="ARBA" id="ARBA00022741"/>
    </source>
</evidence>
<evidence type="ECO:0000256" key="9">
    <source>
        <dbReference type="SAM" id="Phobius"/>
    </source>
</evidence>
<feature type="transmembrane region" description="Helical" evidence="9">
    <location>
        <begin position="123"/>
        <end position="146"/>
    </location>
</feature>
<feature type="transmembrane region" description="Helical" evidence="9">
    <location>
        <begin position="61"/>
        <end position="80"/>
    </location>
</feature>
<evidence type="ECO:0000313" key="13">
    <source>
        <dbReference type="Proteomes" id="UP000190814"/>
    </source>
</evidence>
<dbReference type="GO" id="GO:0016020">
    <property type="term" value="C:membrane"/>
    <property type="evidence" value="ECO:0007669"/>
    <property type="project" value="InterPro"/>
</dbReference>
<name>A0A1T4VVM7_9FIRM</name>